<comment type="caution">
    <text evidence="1">The sequence shown here is derived from an EMBL/GenBank/DDBJ whole genome shotgun (WGS) entry which is preliminary data.</text>
</comment>
<dbReference type="EMBL" id="JAURTK010000020">
    <property type="protein sequence ID" value="MDP9651431.1"/>
    <property type="molecule type" value="Genomic_DNA"/>
</dbReference>
<organism evidence="1 2">
    <name type="scientific">Paraburkholderia caledonica</name>
    <dbReference type="NCBI Taxonomy" id="134536"/>
    <lineage>
        <taxon>Bacteria</taxon>
        <taxon>Pseudomonadati</taxon>
        <taxon>Pseudomonadota</taxon>
        <taxon>Betaproteobacteria</taxon>
        <taxon>Burkholderiales</taxon>
        <taxon>Burkholderiaceae</taxon>
        <taxon>Paraburkholderia</taxon>
    </lineage>
</organism>
<dbReference type="AlphaFoldDB" id="A0AB73IP30"/>
<evidence type="ECO:0000313" key="2">
    <source>
        <dbReference type="Proteomes" id="UP001229486"/>
    </source>
</evidence>
<accession>A0AB73IP30</accession>
<proteinExistence type="predicted"/>
<reference evidence="1" key="1">
    <citation type="submission" date="2023-07" db="EMBL/GenBank/DDBJ databases">
        <title>Sorghum-associated microbial communities from plants grown in Nebraska, USA.</title>
        <authorList>
            <person name="Schachtman D."/>
        </authorList>
    </citation>
    <scope>NUCLEOTIDE SEQUENCE</scope>
    <source>
        <strain evidence="1">DS1061</strain>
    </source>
</reference>
<name>A0AB73IP30_9BURK</name>
<dbReference type="Proteomes" id="UP001229486">
    <property type="component" value="Unassembled WGS sequence"/>
</dbReference>
<protein>
    <recommendedName>
        <fullName evidence="3">Secreted protein</fullName>
    </recommendedName>
</protein>
<sequence length="62" mass="6580">MCMCAASLTACHVSGFLSLGNSSRMDETGKKTKKPPRYAATCHQIGEVTETRRISATSSLTG</sequence>
<evidence type="ECO:0000313" key="1">
    <source>
        <dbReference type="EMBL" id="MDP9651431.1"/>
    </source>
</evidence>
<gene>
    <name evidence="1" type="ORF">J2793_006906</name>
</gene>
<evidence type="ECO:0008006" key="3">
    <source>
        <dbReference type="Google" id="ProtNLM"/>
    </source>
</evidence>